<sequence>MASLQKLISFCILIFLIRHVYSQQPYDESDCDAESEVPGSKYNCTPEDFPCQAYIAYRAQKDFQSISSISSLFNLSMPDILEINRMAEADSRNLTLGREIIIPVNCSCHNSFSQSVFIYNFSRTDHSLASVACGVFEALLKAQSLKEENPDFGRDDSASFMLKVPIRCACPNANQIRDGIKYLVTYPLIQNDHTDLIARKFGVSEAVIWDANELKSFTAIFPQTALLVPTKDIVPTVNWNVHEDSPPTPRVATPLRKIEASKKSGHLKLYTYLALGLLALIILLIAAIVTYRIIRKRSHPMSFQLLPPRTSVSSNVSPDLLNRMSELKQSLRNFSLEELKNATEGCFNEGSLIGKAVFKGKIGGYDVAIEKMETKEATRDVIYILTKISHLNIVKLEGCCYGSNPYLVLEFAEYGSLRDCLSNIDVARQLTWARRTQIAFDLVVGLHYIHHCTKPCFVHRNVHSRNVLITKDWRAKVTGFRLAKPVTSIEENGKISWNESRVAGRKGYLAPEYLTYGLASLKVDVFAFGVVLLELLSAKEASTDGKLLMDSLNFLQERGAEHSSGFIEKLNEFMDPVLEGDYPLADAVCLIFLAKACLHQEPNDRPSMDNVLKLLSRFV</sequence>
<dbReference type="PANTHER" id="PTHR45927:SF9">
    <property type="entry name" value="FAMILY PROTEIN _ PEPTIDOGLYCAN-BINDING LYSM DOMAIN-CONTAINING PROTEIN, PUTATIVE-RELATED"/>
    <property type="match status" value="1"/>
</dbReference>
<keyword evidence="1" id="KW-0812">Transmembrane</keyword>
<keyword evidence="1" id="KW-0472">Membrane</keyword>
<name>A0A1R3IY96_9ROSI</name>
<evidence type="ECO:0000259" key="4">
    <source>
        <dbReference type="PROSITE" id="PS51782"/>
    </source>
</evidence>
<dbReference type="Gene3D" id="1.10.510.10">
    <property type="entry name" value="Transferase(Phosphotransferase) domain 1"/>
    <property type="match status" value="1"/>
</dbReference>
<protein>
    <recommendedName>
        <fullName evidence="7">Protein kinase domain-containing protein</fullName>
    </recommendedName>
</protein>
<dbReference type="InterPro" id="IPR018392">
    <property type="entry name" value="LysM"/>
</dbReference>
<comment type="caution">
    <text evidence="5">The sequence shown here is derived from an EMBL/GenBank/DDBJ whole genome shotgun (WGS) entry which is preliminary data.</text>
</comment>
<feature type="domain" description="Protein kinase" evidence="3">
    <location>
        <begin position="336"/>
        <end position="619"/>
    </location>
</feature>
<dbReference type="SUPFAM" id="SSF56112">
    <property type="entry name" value="Protein kinase-like (PK-like)"/>
    <property type="match status" value="1"/>
</dbReference>
<dbReference type="GO" id="GO:0005886">
    <property type="term" value="C:plasma membrane"/>
    <property type="evidence" value="ECO:0007669"/>
    <property type="project" value="UniProtKB-ARBA"/>
</dbReference>
<evidence type="ECO:0008006" key="7">
    <source>
        <dbReference type="Google" id="ProtNLM"/>
    </source>
</evidence>
<evidence type="ECO:0000259" key="3">
    <source>
        <dbReference type="PROSITE" id="PS50011"/>
    </source>
</evidence>
<feature type="domain" description="LysM" evidence="4">
    <location>
        <begin position="184"/>
        <end position="228"/>
    </location>
</feature>
<evidence type="ECO:0000313" key="5">
    <source>
        <dbReference type="EMBL" id="OMO87510.1"/>
    </source>
</evidence>
<dbReference type="InterPro" id="IPR000719">
    <property type="entry name" value="Prot_kinase_dom"/>
</dbReference>
<feature type="chain" id="PRO_5012481186" description="Protein kinase domain-containing protein" evidence="2">
    <location>
        <begin position="23"/>
        <end position="619"/>
    </location>
</feature>
<evidence type="ECO:0000256" key="1">
    <source>
        <dbReference type="SAM" id="Phobius"/>
    </source>
</evidence>
<keyword evidence="1" id="KW-1133">Transmembrane helix</keyword>
<dbReference type="InterPro" id="IPR056563">
    <property type="entry name" value="LysM3_LYK4_5"/>
</dbReference>
<proteinExistence type="predicted"/>
<dbReference type="Pfam" id="PF07714">
    <property type="entry name" value="PK_Tyr_Ser-Thr"/>
    <property type="match status" value="1"/>
</dbReference>
<dbReference type="Pfam" id="PF23473">
    <property type="entry name" value="LysM3_LYK4_5"/>
    <property type="match status" value="1"/>
</dbReference>
<dbReference type="GO" id="GO:0004672">
    <property type="term" value="F:protein kinase activity"/>
    <property type="evidence" value="ECO:0007669"/>
    <property type="project" value="InterPro"/>
</dbReference>
<feature type="signal peptide" evidence="2">
    <location>
        <begin position="1"/>
        <end position="22"/>
    </location>
</feature>
<accession>A0A1R3IY96</accession>
<feature type="transmembrane region" description="Helical" evidence="1">
    <location>
        <begin position="269"/>
        <end position="294"/>
    </location>
</feature>
<dbReference type="Proteomes" id="UP000187203">
    <property type="component" value="Unassembled WGS sequence"/>
</dbReference>
<dbReference type="OrthoDB" id="60033at2759"/>
<organism evidence="5 6">
    <name type="scientific">Corchorus olitorius</name>
    <dbReference type="NCBI Taxonomy" id="93759"/>
    <lineage>
        <taxon>Eukaryota</taxon>
        <taxon>Viridiplantae</taxon>
        <taxon>Streptophyta</taxon>
        <taxon>Embryophyta</taxon>
        <taxon>Tracheophyta</taxon>
        <taxon>Spermatophyta</taxon>
        <taxon>Magnoliopsida</taxon>
        <taxon>eudicotyledons</taxon>
        <taxon>Gunneridae</taxon>
        <taxon>Pentapetalae</taxon>
        <taxon>rosids</taxon>
        <taxon>malvids</taxon>
        <taxon>Malvales</taxon>
        <taxon>Malvaceae</taxon>
        <taxon>Grewioideae</taxon>
        <taxon>Apeibeae</taxon>
        <taxon>Corchorus</taxon>
    </lineage>
</organism>
<dbReference type="Gene3D" id="3.30.200.20">
    <property type="entry name" value="Phosphorylase Kinase, domain 1"/>
    <property type="match status" value="1"/>
</dbReference>
<dbReference type="PANTHER" id="PTHR45927">
    <property type="entry name" value="LYSM-DOMAIN RECEPTOR-LIKE KINASE-RELATED"/>
    <property type="match status" value="1"/>
</dbReference>
<dbReference type="InterPro" id="IPR056561">
    <property type="entry name" value="NFP_LYK_LysM1"/>
</dbReference>
<dbReference type="InterPro" id="IPR011009">
    <property type="entry name" value="Kinase-like_dom_sf"/>
</dbReference>
<dbReference type="Pfam" id="PF23472">
    <property type="entry name" value="LysM2_CERK1_LYK3_4_5"/>
    <property type="match status" value="1"/>
</dbReference>
<dbReference type="EMBL" id="AWUE01017311">
    <property type="protein sequence ID" value="OMO87510.1"/>
    <property type="molecule type" value="Genomic_DNA"/>
</dbReference>
<dbReference type="InterPro" id="IPR001245">
    <property type="entry name" value="Ser-Thr/Tyr_kinase_cat_dom"/>
</dbReference>
<dbReference type="InterPro" id="IPR052611">
    <property type="entry name" value="Plant_RLK_LysM"/>
</dbReference>
<dbReference type="PROSITE" id="PS50011">
    <property type="entry name" value="PROTEIN_KINASE_DOM"/>
    <property type="match status" value="1"/>
</dbReference>
<dbReference type="Pfam" id="PF23446">
    <property type="entry name" value="LysM1_NFP_LYK"/>
    <property type="match status" value="1"/>
</dbReference>
<keyword evidence="2" id="KW-0732">Signal</keyword>
<evidence type="ECO:0000313" key="6">
    <source>
        <dbReference type="Proteomes" id="UP000187203"/>
    </source>
</evidence>
<dbReference type="STRING" id="93759.A0A1R3IY96"/>
<reference evidence="6" key="1">
    <citation type="submission" date="2013-09" db="EMBL/GenBank/DDBJ databases">
        <title>Corchorus olitorius genome sequencing.</title>
        <authorList>
            <person name="Alam M."/>
            <person name="Haque M.S."/>
            <person name="Islam M.S."/>
            <person name="Emdad E.M."/>
            <person name="Islam M.M."/>
            <person name="Ahmed B."/>
            <person name="Halim A."/>
            <person name="Hossen Q.M.M."/>
            <person name="Hossain M.Z."/>
            <person name="Ahmed R."/>
            <person name="Khan M.M."/>
            <person name="Islam R."/>
            <person name="Rashid M.M."/>
            <person name="Khan S.A."/>
            <person name="Rahman M.S."/>
            <person name="Alam M."/>
            <person name="Yahiya A.S."/>
            <person name="Khan M.S."/>
            <person name="Azam M.S."/>
            <person name="Haque T."/>
            <person name="Lashkar M.Z.H."/>
            <person name="Akhand A.I."/>
            <person name="Morshed G."/>
            <person name="Roy S."/>
            <person name="Uddin K.S."/>
            <person name="Rabeya T."/>
            <person name="Hossain A.S."/>
            <person name="Chowdhury A."/>
            <person name="Snigdha A.R."/>
            <person name="Mortoza M.S."/>
            <person name="Matin S.A."/>
            <person name="Hoque S.M.E."/>
            <person name="Islam M.K."/>
            <person name="Roy D.K."/>
            <person name="Haider R."/>
            <person name="Moosa M.M."/>
            <person name="Elias S.M."/>
            <person name="Hasan A.M."/>
            <person name="Jahan S."/>
            <person name="Shafiuddin M."/>
            <person name="Mahmood N."/>
            <person name="Shommy N.S."/>
        </authorList>
    </citation>
    <scope>NUCLEOTIDE SEQUENCE [LARGE SCALE GENOMIC DNA]</scope>
    <source>
        <strain evidence="6">cv. O-4</strain>
    </source>
</reference>
<dbReference type="GO" id="GO:0005524">
    <property type="term" value="F:ATP binding"/>
    <property type="evidence" value="ECO:0007669"/>
    <property type="project" value="InterPro"/>
</dbReference>
<gene>
    <name evidence="5" type="ORF">COLO4_20644</name>
</gene>
<dbReference type="PROSITE" id="PS51782">
    <property type="entry name" value="LYSM"/>
    <property type="match status" value="1"/>
</dbReference>
<dbReference type="AlphaFoldDB" id="A0A1R3IY96"/>
<dbReference type="SMART" id="SM00257">
    <property type="entry name" value="LysM"/>
    <property type="match status" value="2"/>
</dbReference>
<keyword evidence="6" id="KW-1185">Reference proteome</keyword>
<dbReference type="InterPro" id="IPR056562">
    <property type="entry name" value="LysM2_CERK1_LYK3_4_5"/>
</dbReference>
<evidence type="ECO:0000256" key="2">
    <source>
        <dbReference type="SAM" id="SignalP"/>
    </source>
</evidence>